<keyword evidence="3 4" id="KW-0418">Kinase</keyword>
<evidence type="ECO:0000256" key="5">
    <source>
        <dbReference type="SAM" id="MobiDB-lite"/>
    </source>
</evidence>
<feature type="region of interest" description="Disordered" evidence="5">
    <location>
        <begin position="16"/>
        <end position="36"/>
    </location>
</feature>
<dbReference type="InterPro" id="IPR036129">
    <property type="entry name" value="Glycerate_kinase_sf"/>
</dbReference>
<name>A0A5C4JE87_9ACTN</name>
<proteinExistence type="inferred from homology"/>
<dbReference type="InterPro" id="IPR004381">
    <property type="entry name" value="Glycerate_kinase"/>
</dbReference>
<evidence type="ECO:0000256" key="2">
    <source>
        <dbReference type="ARBA" id="ARBA00022679"/>
    </source>
</evidence>
<evidence type="ECO:0000256" key="1">
    <source>
        <dbReference type="ARBA" id="ARBA00006284"/>
    </source>
</evidence>
<dbReference type="PANTHER" id="PTHR21599:SF0">
    <property type="entry name" value="GLYCERATE KINASE"/>
    <property type="match status" value="1"/>
</dbReference>
<comment type="similarity">
    <text evidence="1 4">Belongs to the glycerate kinase type-1 family.</text>
</comment>
<organism evidence="6 7">
    <name type="scientific">Actinomadura soli</name>
    <dbReference type="NCBI Taxonomy" id="2508997"/>
    <lineage>
        <taxon>Bacteria</taxon>
        <taxon>Bacillati</taxon>
        <taxon>Actinomycetota</taxon>
        <taxon>Actinomycetes</taxon>
        <taxon>Streptosporangiales</taxon>
        <taxon>Thermomonosporaceae</taxon>
        <taxon>Actinomadura</taxon>
    </lineage>
</organism>
<dbReference type="InterPro" id="IPR018197">
    <property type="entry name" value="Glycerate_kinase_RE-like"/>
</dbReference>
<comment type="caution">
    <text evidence="6">The sequence shown here is derived from an EMBL/GenBank/DDBJ whole genome shotgun (WGS) entry which is preliminary data.</text>
</comment>
<protein>
    <submittedName>
        <fullName evidence="6">Glycerate kinase</fullName>
    </submittedName>
</protein>
<dbReference type="InterPro" id="IPR018193">
    <property type="entry name" value="Glyc_kinase_flavodox-like_fold"/>
</dbReference>
<dbReference type="EMBL" id="VCKW01000048">
    <property type="protein sequence ID" value="TMR02632.1"/>
    <property type="molecule type" value="Genomic_DNA"/>
</dbReference>
<dbReference type="GO" id="GO:0008887">
    <property type="term" value="F:glycerate kinase activity"/>
    <property type="evidence" value="ECO:0007669"/>
    <property type="project" value="UniProtKB-UniRule"/>
</dbReference>
<reference evidence="6 7" key="1">
    <citation type="submission" date="2019-05" db="EMBL/GenBank/DDBJ databases">
        <title>Draft genome sequence of Actinomadura sp. 14C53.</title>
        <authorList>
            <person name="Saricaoglu S."/>
            <person name="Isik K."/>
        </authorList>
    </citation>
    <scope>NUCLEOTIDE SEQUENCE [LARGE SCALE GENOMIC DNA]</scope>
    <source>
        <strain evidence="6 7">14C53</strain>
    </source>
</reference>
<dbReference type="Gene3D" id="3.40.50.10350">
    <property type="entry name" value="Glycerate kinase, domain 1"/>
    <property type="match status" value="1"/>
</dbReference>
<evidence type="ECO:0000313" key="6">
    <source>
        <dbReference type="EMBL" id="TMR02632.1"/>
    </source>
</evidence>
<accession>A0A5C4JE87</accession>
<dbReference type="GO" id="GO:0031388">
    <property type="term" value="P:organic acid phosphorylation"/>
    <property type="evidence" value="ECO:0007669"/>
    <property type="project" value="UniProtKB-UniRule"/>
</dbReference>
<dbReference type="Gene3D" id="3.90.1510.10">
    <property type="entry name" value="Glycerate kinase, domain 2"/>
    <property type="match status" value="1"/>
</dbReference>
<evidence type="ECO:0000313" key="7">
    <source>
        <dbReference type="Proteomes" id="UP000309174"/>
    </source>
</evidence>
<evidence type="ECO:0000256" key="3">
    <source>
        <dbReference type="ARBA" id="ARBA00022777"/>
    </source>
</evidence>
<keyword evidence="7" id="KW-1185">Reference proteome</keyword>
<dbReference type="Proteomes" id="UP000309174">
    <property type="component" value="Unassembled WGS sequence"/>
</dbReference>
<keyword evidence="2 4" id="KW-0808">Transferase</keyword>
<dbReference type="PIRSF" id="PIRSF006078">
    <property type="entry name" value="GlxK"/>
    <property type="match status" value="1"/>
</dbReference>
<dbReference type="AlphaFoldDB" id="A0A5C4JE87"/>
<dbReference type="SUPFAM" id="SSF110738">
    <property type="entry name" value="Glycerate kinase I"/>
    <property type="match status" value="1"/>
</dbReference>
<sequence length="400" mass="40848">MLVAQAAAAWCRWTGLPRPDRDQAAGRGAAARGGRRAPVTPRVVLAPDSFKSTLTAARAAEAMAEGFRRVRPDVVTERLPQADGGEGTLDTVLAARTDAAVRTTTVTLPGGPRTARWLMLDDGTAIVELADCCGLPLIGTADPAGADSAPLGTVLREALRASARRIVVGLGGSASTDGGAGCLRELGLRTTGPDDRDVPPGGAGLAVVTSVDTTNLLAPPPDGVLLLCDVDAPLFGPRGAAAVFAPQKGAGPELVRFLDSALRRWADLAGGAPDAPGAGAAGGIGYGLSSYWRATMTSGARYLSELSGLPGRVPGAALVVTGEGRHDEQSYTGKVTGHVVRLAQRHRVPAAVIAGAVATERAGVTMVSLTDLAGSEREAMERPEHHLRRAAERLAAGLTA</sequence>
<dbReference type="NCBIfam" id="TIGR00045">
    <property type="entry name" value="glycerate kinase"/>
    <property type="match status" value="1"/>
</dbReference>
<dbReference type="PANTHER" id="PTHR21599">
    <property type="entry name" value="GLYCERATE KINASE"/>
    <property type="match status" value="1"/>
</dbReference>
<gene>
    <name evidence="6" type="ORF">ETD83_12205</name>
</gene>
<evidence type="ECO:0000256" key="4">
    <source>
        <dbReference type="PIRNR" id="PIRNR006078"/>
    </source>
</evidence>
<dbReference type="OrthoDB" id="9774290at2"/>
<dbReference type="Pfam" id="PF02595">
    <property type="entry name" value="Gly_kinase"/>
    <property type="match status" value="1"/>
</dbReference>